<dbReference type="AlphaFoldDB" id="A0A0K1EBZ7"/>
<dbReference type="EMBL" id="CP012159">
    <property type="protein sequence ID" value="AKT38395.1"/>
    <property type="molecule type" value="Genomic_DNA"/>
</dbReference>
<protein>
    <recommendedName>
        <fullName evidence="3">TonB C-terminal domain-containing protein</fullName>
    </recommendedName>
</protein>
<evidence type="ECO:0000313" key="1">
    <source>
        <dbReference type="EMBL" id="AKT38395.1"/>
    </source>
</evidence>
<evidence type="ECO:0008006" key="3">
    <source>
        <dbReference type="Google" id="ProtNLM"/>
    </source>
</evidence>
<evidence type="ECO:0000313" key="2">
    <source>
        <dbReference type="Proteomes" id="UP000067626"/>
    </source>
</evidence>
<dbReference type="Proteomes" id="UP000067626">
    <property type="component" value="Chromosome"/>
</dbReference>
<dbReference type="KEGG" id="ccro:CMC5_025410"/>
<proteinExistence type="predicted"/>
<keyword evidence="2" id="KW-1185">Reference proteome</keyword>
<gene>
    <name evidence="1" type="ORF">CMC5_025410</name>
</gene>
<organism evidence="1 2">
    <name type="scientific">Chondromyces crocatus</name>
    <dbReference type="NCBI Taxonomy" id="52"/>
    <lineage>
        <taxon>Bacteria</taxon>
        <taxon>Pseudomonadati</taxon>
        <taxon>Myxococcota</taxon>
        <taxon>Polyangia</taxon>
        <taxon>Polyangiales</taxon>
        <taxon>Polyangiaceae</taxon>
        <taxon>Chondromyces</taxon>
    </lineage>
</organism>
<name>A0A0K1EBZ7_CHOCO</name>
<sequence>MTGDVPKIDQKLAKLTDKIATCIADHGGLSAKSATLKLQFLVRTTGRAESVEIASKKSISDEAAQCVRTLLKGRSVGTPSDDPTGVTLTITLKPR</sequence>
<reference evidence="1 2" key="1">
    <citation type="submission" date="2015-07" db="EMBL/GenBank/DDBJ databases">
        <title>Genome analysis of myxobacterium Chondromyces crocatus Cm c5 reveals a high potential for natural compound synthesis and the genetic basis for the loss of fruiting body formation.</title>
        <authorList>
            <person name="Zaburannyi N."/>
            <person name="Bunk B."/>
            <person name="Maier J."/>
            <person name="Overmann J."/>
            <person name="Mueller R."/>
        </authorList>
    </citation>
    <scope>NUCLEOTIDE SEQUENCE [LARGE SCALE GENOMIC DNA]</scope>
    <source>
        <strain evidence="1 2">Cm c5</strain>
    </source>
</reference>
<accession>A0A0K1EBZ7</accession>